<comment type="caution">
    <text evidence="9">The sequence shown here is derived from an EMBL/GenBank/DDBJ whole genome shotgun (WGS) entry which is preliminary data.</text>
</comment>
<reference evidence="9 10" key="1">
    <citation type="submission" date="2024-08" db="EMBL/GenBank/DDBJ databases">
        <authorList>
            <person name="Ishaq N."/>
        </authorList>
    </citation>
    <scope>NUCLEOTIDE SEQUENCE [LARGE SCALE GENOMIC DNA]</scope>
    <source>
        <strain evidence="9 10">DSM 18651</strain>
    </source>
</reference>
<proteinExistence type="inferred from homology"/>
<dbReference type="PANTHER" id="PTHR40980">
    <property type="entry name" value="PLUG DOMAIN-CONTAINING PROTEIN"/>
    <property type="match status" value="1"/>
</dbReference>
<gene>
    <name evidence="9" type="ORF">ACCI49_21520</name>
</gene>
<name>A0ABV4P535_9GAMM</name>
<evidence type="ECO:0000256" key="6">
    <source>
        <dbReference type="SAM" id="SignalP"/>
    </source>
</evidence>
<dbReference type="PANTHER" id="PTHR40980:SF3">
    <property type="entry name" value="TONB-DEPENDENT RECEPTOR-LIKE BETA-BARREL DOMAIN-CONTAINING PROTEIN"/>
    <property type="match status" value="1"/>
</dbReference>
<dbReference type="InterPro" id="IPR000531">
    <property type="entry name" value="Beta-barrel_TonB"/>
</dbReference>
<evidence type="ECO:0000259" key="7">
    <source>
        <dbReference type="Pfam" id="PF00593"/>
    </source>
</evidence>
<accession>A0ABV4P535</accession>
<comment type="subcellular location">
    <subcellularLocation>
        <location evidence="1 4">Cell outer membrane</location>
    </subcellularLocation>
</comment>
<dbReference type="InterPro" id="IPR010104">
    <property type="entry name" value="TonB_rcpt_bac"/>
</dbReference>
<feature type="signal peptide" evidence="6">
    <location>
        <begin position="1"/>
        <end position="31"/>
    </location>
</feature>
<dbReference type="SUPFAM" id="SSF56935">
    <property type="entry name" value="Porins"/>
    <property type="match status" value="1"/>
</dbReference>
<dbReference type="Proteomes" id="UP001569428">
    <property type="component" value="Unassembled WGS sequence"/>
</dbReference>
<keyword evidence="4" id="KW-0798">TonB box</keyword>
<keyword evidence="3" id="KW-0998">Cell outer membrane</keyword>
<evidence type="ECO:0000256" key="3">
    <source>
        <dbReference type="ARBA" id="ARBA00023237"/>
    </source>
</evidence>
<feature type="region of interest" description="Disordered" evidence="5">
    <location>
        <begin position="338"/>
        <end position="367"/>
    </location>
</feature>
<evidence type="ECO:0000256" key="2">
    <source>
        <dbReference type="ARBA" id="ARBA00023136"/>
    </source>
</evidence>
<feature type="domain" description="TonB-dependent receptor-like beta-barrel" evidence="7">
    <location>
        <begin position="433"/>
        <end position="921"/>
    </location>
</feature>
<evidence type="ECO:0000256" key="4">
    <source>
        <dbReference type="RuleBase" id="RU003357"/>
    </source>
</evidence>
<evidence type="ECO:0000259" key="8">
    <source>
        <dbReference type="Pfam" id="PF07715"/>
    </source>
</evidence>
<evidence type="ECO:0000313" key="9">
    <source>
        <dbReference type="EMBL" id="MFA0813477.1"/>
    </source>
</evidence>
<evidence type="ECO:0000313" key="10">
    <source>
        <dbReference type="Proteomes" id="UP001569428"/>
    </source>
</evidence>
<dbReference type="InterPro" id="IPR036942">
    <property type="entry name" value="Beta-barrel_TonB_sf"/>
</dbReference>
<evidence type="ECO:0000256" key="1">
    <source>
        <dbReference type="ARBA" id="ARBA00004442"/>
    </source>
</evidence>
<keyword evidence="10" id="KW-1185">Reference proteome</keyword>
<comment type="similarity">
    <text evidence="4">Belongs to the TonB-dependent receptor family.</text>
</comment>
<feature type="chain" id="PRO_5046948033" evidence="6">
    <location>
        <begin position="32"/>
        <end position="954"/>
    </location>
</feature>
<dbReference type="NCBIfam" id="TIGR01782">
    <property type="entry name" value="TonB-Xanth-Caul"/>
    <property type="match status" value="1"/>
</dbReference>
<dbReference type="Gene3D" id="2.170.130.10">
    <property type="entry name" value="TonB-dependent receptor, plug domain"/>
    <property type="match status" value="1"/>
</dbReference>
<dbReference type="InterPro" id="IPR012910">
    <property type="entry name" value="Plug_dom"/>
</dbReference>
<sequence>MSLSNKGKGVLRPTLLSAAIAASMSTSGVYAQAQEALEEVTVIGIRTSVLDSVEAKRNADVVADVVDAGALSSLPDQSIADALGRLPGVTTVRANGQSSQLNIRGMNGDFLQTTLNGREQASTSGYSESTRWISFDQYPAELINQAAVYKSPKASHIEGGVAGTVELKTANPLDADKEHNFNANVRMSFNDTADEVGADEFGERVTLSYLGKFMDGKVGVALGYSHLEQPNSFTKARAGADQKLGYDSTVDYDEDGEADALPQAFQWHTGNGTDTRNGYLASVVLQPTDNFKAQLDYFKSDFERIDTRHGITVSGLSSTNSYALSDTEVKGGVVTSGRVNITDPKTEYDSSPWFESRSEDQSTQADSDSIGMNLEWNFADRHTLVVDYSYSEGTKTRKDQIVSMHAYDLSTDADGNLEAWEEVAGQSFAYSLNGDGIPTGGFTGVDFTNLDSIRLSRYEEYPHEYTDEVEAFKVDYRFDLEWGAVASVEAGIRFSDRTFDADRGTFLYGSRDGQYNGYCADNLSDIECMPQNLDGFVKVESVEGAPDHLVVTDMDALASSIFGAGNYEGKKVFSRDWTFVESGAVTEEVFAYYLMANIDTQLGSIPLTGNFGVRIVETDVKSSGIQNVGAGNGVEITDDVGITSDSYDHIKYGPEYTDTLPSLNLNFELTEQDYLRFAAAKVMGRPPVAQLKGGAGSWVSINNNTGAEEYNVWTKGSPYLDPFRANQIDLAYEHYFEDGGAVTAAIFWKDIESLVEKQNIYLDSQSERSALFDSLRIIIPGDLDAGELQTYVNNDKGGYIRGIELAGTKTFDRLPGVFSGLGMTASYSYTESETEITGGNFYGETLPLPGLSEHVWSTTVFWDIGNFSSHVNVRYRDEFILNMSIPGGSTPALAEAYTTVDAQISYAFDYGIDLVFSANNLTDEADVKSYGVDGTLGEYSQFGRQFYLGLNYSY</sequence>
<dbReference type="Pfam" id="PF07715">
    <property type="entry name" value="Plug"/>
    <property type="match status" value="1"/>
</dbReference>
<dbReference type="RefSeq" id="WP_371841290.1">
    <property type="nucleotide sequence ID" value="NZ_JBGMEK010000098.1"/>
</dbReference>
<dbReference type="Pfam" id="PF00593">
    <property type="entry name" value="TonB_dep_Rec_b-barrel"/>
    <property type="match status" value="1"/>
</dbReference>
<keyword evidence="2 4" id="KW-0472">Membrane</keyword>
<evidence type="ECO:0000256" key="5">
    <source>
        <dbReference type="SAM" id="MobiDB-lite"/>
    </source>
</evidence>
<keyword evidence="9" id="KW-0675">Receptor</keyword>
<protein>
    <submittedName>
        <fullName evidence="9">TonB-dependent receptor</fullName>
    </submittedName>
</protein>
<dbReference type="InterPro" id="IPR037066">
    <property type="entry name" value="Plug_dom_sf"/>
</dbReference>
<dbReference type="EMBL" id="JBGMEK010000098">
    <property type="protein sequence ID" value="MFA0813477.1"/>
    <property type="molecule type" value="Genomic_DNA"/>
</dbReference>
<organism evidence="9 10">
    <name type="scientific">Microbulbifer epialgicus</name>
    <dbReference type="NCBI Taxonomy" id="393907"/>
    <lineage>
        <taxon>Bacteria</taxon>
        <taxon>Pseudomonadati</taxon>
        <taxon>Pseudomonadota</taxon>
        <taxon>Gammaproteobacteria</taxon>
        <taxon>Cellvibrionales</taxon>
        <taxon>Microbulbiferaceae</taxon>
        <taxon>Microbulbifer</taxon>
    </lineage>
</organism>
<keyword evidence="6" id="KW-0732">Signal</keyword>
<dbReference type="Gene3D" id="2.40.170.20">
    <property type="entry name" value="TonB-dependent receptor, beta-barrel domain"/>
    <property type="match status" value="1"/>
</dbReference>
<feature type="domain" description="TonB-dependent receptor plug" evidence="8">
    <location>
        <begin position="56"/>
        <end position="161"/>
    </location>
</feature>